<dbReference type="PANTHER" id="PTHR37507">
    <property type="entry name" value="SPORULATION PROTEIN YDCC"/>
    <property type="match status" value="1"/>
</dbReference>
<dbReference type="SUPFAM" id="SSF89392">
    <property type="entry name" value="Prokaryotic lipoproteins and lipoprotein localization factors"/>
    <property type="match status" value="1"/>
</dbReference>
<feature type="region of interest" description="Disordered" evidence="1">
    <location>
        <begin position="83"/>
        <end position="111"/>
    </location>
</feature>
<name>A0ABN3IPD9_9ACTN</name>
<dbReference type="EMBL" id="BAAATJ010000023">
    <property type="protein sequence ID" value="GAA2410156.1"/>
    <property type="molecule type" value="Genomic_DNA"/>
</dbReference>
<keyword evidence="4" id="KW-1185">Reference proteome</keyword>
<keyword evidence="3" id="KW-0449">Lipoprotein</keyword>
<dbReference type="Gene3D" id="2.50.20.10">
    <property type="entry name" value="Lipoprotein localisation LolA/LolB/LppX"/>
    <property type="match status" value="1"/>
</dbReference>
<reference evidence="3 4" key="1">
    <citation type="journal article" date="2019" name="Int. J. Syst. Evol. Microbiol.">
        <title>The Global Catalogue of Microorganisms (GCM) 10K type strain sequencing project: providing services to taxonomists for standard genome sequencing and annotation.</title>
        <authorList>
            <consortium name="The Broad Institute Genomics Platform"/>
            <consortium name="The Broad Institute Genome Sequencing Center for Infectious Disease"/>
            <person name="Wu L."/>
            <person name="Ma J."/>
        </authorList>
    </citation>
    <scope>NUCLEOTIDE SEQUENCE [LARGE SCALE GENOMIC DNA]</scope>
    <source>
        <strain evidence="3 4">JCM 6921</strain>
    </source>
</reference>
<organism evidence="3 4">
    <name type="scientific">Streptomyces glaucosporus</name>
    <dbReference type="NCBI Taxonomy" id="284044"/>
    <lineage>
        <taxon>Bacteria</taxon>
        <taxon>Bacillati</taxon>
        <taxon>Actinomycetota</taxon>
        <taxon>Actinomycetes</taxon>
        <taxon>Kitasatosporales</taxon>
        <taxon>Streptomycetaceae</taxon>
        <taxon>Streptomyces</taxon>
    </lineage>
</organism>
<evidence type="ECO:0000256" key="1">
    <source>
        <dbReference type="SAM" id="MobiDB-lite"/>
    </source>
</evidence>
<feature type="region of interest" description="Disordered" evidence="1">
    <location>
        <begin position="282"/>
        <end position="303"/>
    </location>
</feature>
<protein>
    <submittedName>
        <fullName evidence="3">Outer membrane lipoprotein carrier protein LolA</fullName>
    </submittedName>
</protein>
<proteinExistence type="predicted"/>
<dbReference type="RefSeq" id="WP_344632786.1">
    <property type="nucleotide sequence ID" value="NZ_BAAATJ010000023.1"/>
</dbReference>
<feature type="compositionally biased region" description="Basic and acidic residues" evidence="1">
    <location>
        <begin position="86"/>
        <end position="105"/>
    </location>
</feature>
<keyword evidence="2" id="KW-0732">Signal</keyword>
<dbReference type="InterPro" id="IPR052944">
    <property type="entry name" value="Sporulation_related"/>
</dbReference>
<gene>
    <name evidence="3" type="ORF">GCM10010420_43610</name>
</gene>
<feature type="signal peptide" evidence="2">
    <location>
        <begin position="1"/>
        <end position="24"/>
    </location>
</feature>
<dbReference type="Proteomes" id="UP001500058">
    <property type="component" value="Unassembled WGS sequence"/>
</dbReference>
<accession>A0ABN3IPD9</accession>
<evidence type="ECO:0000313" key="4">
    <source>
        <dbReference type="Proteomes" id="UP001500058"/>
    </source>
</evidence>
<evidence type="ECO:0000256" key="2">
    <source>
        <dbReference type="SAM" id="SignalP"/>
    </source>
</evidence>
<sequence length="388" mass="40290">MAQTRSFKKALRYAVPATVAGAAAATVGLVPALATPGGDPDLPEISAQELVAKIAASDVQHLSGTVRITTDLGFPALSALGQDGYRGGEGRGGEKASEADPRGKLAELSSGSHTLRVAADGPDRQRVSIVEEAAEYSLIRNGEDVWAYDSASNTVHHTVLPEDAGREKAPEGLESITPQKAAAHVLKAVDETTSVTVDGTAKVAGQDAYQLLVRPKQSNSTVESVRITVDADSGVPLRFTLTPEDGGKAAIDVGYTQVDFSKPDAETFAFKPPKGAEITEERVDGAREGSAAAGGKEDRRGMPSGLKVIGEGWNSVAEIELPEGAADGVKAPEARDLLGSFTDEVKGEFGTGRLFKTRLVNALITDDGTVYVGAVTRDGLVEAANAAE</sequence>
<comment type="caution">
    <text evidence="3">The sequence shown here is derived from an EMBL/GenBank/DDBJ whole genome shotgun (WGS) entry which is preliminary data.</text>
</comment>
<evidence type="ECO:0000313" key="3">
    <source>
        <dbReference type="EMBL" id="GAA2410156.1"/>
    </source>
</evidence>
<dbReference type="PANTHER" id="PTHR37507:SF2">
    <property type="entry name" value="SPORULATION PROTEIN YDCC"/>
    <property type="match status" value="1"/>
</dbReference>
<dbReference type="InterPro" id="IPR029046">
    <property type="entry name" value="LolA/LolB/LppX"/>
</dbReference>
<feature type="chain" id="PRO_5047199536" evidence="2">
    <location>
        <begin position="25"/>
        <end position="388"/>
    </location>
</feature>